<reference evidence="2 3" key="1">
    <citation type="journal article" date="2013" name="Genome Announc.">
        <title>Whole-Genome Sequence of the Clinical Strain Corynebacterium argentoratense DSM 44202, Isolated from a Human Throat Specimen.</title>
        <authorList>
            <person name="Bomholt C."/>
            <person name="Glaub A."/>
            <person name="Gravermann K."/>
            <person name="Albersmeier A."/>
            <person name="Brinkrolf K."/>
            <person name="Ruckert C."/>
            <person name="Tauch A."/>
        </authorList>
    </citation>
    <scope>NUCLEOTIDE SEQUENCE [LARGE SCALE GENOMIC DNA]</scope>
    <source>
        <strain evidence="2">DSM 44202</strain>
    </source>
</reference>
<dbReference type="EMBL" id="CP006365">
    <property type="protein sequence ID" value="AGU14808.1"/>
    <property type="molecule type" value="Genomic_DNA"/>
</dbReference>
<evidence type="ECO:0008006" key="4">
    <source>
        <dbReference type="Google" id="ProtNLM"/>
    </source>
</evidence>
<keyword evidence="3" id="KW-1185">Reference proteome</keyword>
<dbReference type="RefSeq" id="WP_020975959.1">
    <property type="nucleotide sequence ID" value="NC_022198.1"/>
</dbReference>
<evidence type="ECO:0000256" key="1">
    <source>
        <dbReference type="SAM" id="Phobius"/>
    </source>
</evidence>
<dbReference type="Pfam" id="PF12869">
    <property type="entry name" value="tRNA_anti-like"/>
    <property type="match status" value="1"/>
</dbReference>
<dbReference type="PATRIC" id="fig|1348662.3.peg.645"/>
<dbReference type="HOGENOM" id="CLU_1486683_0_0_11"/>
<accession>U3GWF9</accession>
<dbReference type="eggNOG" id="ENOG5030SS6">
    <property type="taxonomic scope" value="Bacteria"/>
</dbReference>
<dbReference type="Proteomes" id="UP000016943">
    <property type="component" value="Chromosome"/>
</dbReference>
<keyword evidence="1" id="KW-1133">Transmembrane helix</keyword>
<dbReference type="GeneID" id="78250675"/>
<dbReference type="AlphaFoldDB" id="U3GWF9"/>
<gene>
    <name evidence="2" type="ORF">CARG_03280</name>
</gene>
<name>U3GWF9_9CORY</name>
<evidence type="ECO:0000313" key="2">
    <source>
        <dbReference type="EMBL" id="AGU14808.1"/>
    </source>
</evidence>
<sequence length="181" mass="18652">MSQENPPTQPNPEQQVVYVQAPKAPWYKRPGCLIPLVLGILLLLGIGGCMAAIGNSVSDSVASSSSSSSSAEAVADDSPAIAISAVDYVAAYDTNEIAADKEYKGKKLEVTGTVDSVNETFGSYHLTLDGPSDGIASVSCRLEDSELDRAGSLTPGGTATVTGIGDGFDGFNAFVKNCTIQ</sequence>
<protein>
    <recommendedName>
        <fullName evidence="4">tRNA_anti-like</fullName>
    </recommendedName>
</protein>
<keyword evidence="1" id="KW-0472">Membrane</keyword>
<dbReference type="OrthoDB" id="3831494at2"/>
<evidence type="ECO:0000313" key="3">
    <source>
        <dbReference type="Proteomes" id="UP000016943"/>
    </source>
</evidence>
<organism evidence="2 3">
    <name type="scientific">Corynebacterium argentoratense DSM 44202</name>
    <dbReference type="NCBI Taxonomy" id="1348662"/>
    <lineage>
        <taxon>Bacteria</taxon>
        <taxon>Bacillati</taxon>
        <taxon>Actinomycetota</taxon>
        <taxon>Actinomycetes</taxon>
        <taxon>Mycobacteriales</taxon>
        <taxon>Corynebacteriaceae</taxon>
        <taxon>Corynebacterium</taxon>
    </lineage>
</organism>
<keyword evidence="1" id="KW-0812">Transmembrane</keyword>
<dbReference type="KEGG" id="caz:CARG_03280"/>
<proteinExistence type="predicted"/>
<feature type="transmembrane region" description="Helical" evidence="1">
    <location>
        <begin position="33"/>
        <end position="54"/>
    </location>
</feature>
<dbReference type="InterPro" id="IPR024422">
    <property type="entry name" value="Protein_unknown_function_OB"/>
</dbReference>